<dbReference type="Pfam" id="PF08240">
    <property type="entry name" value="ADH_N"/>
    <property type="match status" value="1"/>
</dbReference>
<dbReference type="Gene3D" id="3.90.180.10">
    <property type="entry name" value="Medium-chain alcohol dehydrogenases, catalytic domain"/>
    <property type="match status" value="1"/>
</dbReference>
<dbReference type="RefSeq" id="XP_028478089.1">
    <property type="nucleotide sequence ID" value="XM_028621637.1"/>
</dbReference>
<dbReference type="Pfam" id="PF00107">
    <property type="entry name" value="ADH_zinc_N"/>
    <property type="match status" value="1"/>
</dbReference>
<evidence type="ECO:0000256" key="1">
    <source>
        <dbReference type="ARBA" id="ARBA00001947"/>
    </source>
</evidence>
<organism evidence="7 8">
    <name type="scientific">Apiotrichum porosum</name>
    <dbReference type="NCBI Taxonomy" id="105984"/>
    <lineage>
        <taxon>Eukaryota</taxon>
        <taxon>Fungi</taxon>
        <taxon>Dikarya</taxon>
        <taxon>Basidiomycota</taxon>
        <taxon>Agaricomycotina</taxon>
        <taxon>Tremellomycetes</taxon>
        <taxon>Trichosporonales</taxon>
        <taxon>Trichosporonaceae</taxon>
        <taxon>Apiotrichum</taxon>
    </lineage>
</organism>
<dbReference type="Proteomes" id="UP000279236">
    <property type="component" value="Unassembled WGS sequence"/>
</dbReference>
<dbReference type="PANTHER" id="PTHR42940:SF8">
    <property type="entry name" value="VACUOLAR PROTEIN SORTING-ASSOCIATED PROTEIN 11"/>
    <property type="match status" value="1"/>
</dbReference>
<dbReference type="InterPro" id="IPR013149">
    <property type="entry name" value="ADH-like_C"/>
</dbReference>
<evidence type="ECO:0000256" key="5">
    <source>
        <dbReference type="ARBA" id="ARBA00023002"/>
    </source>
</evidence>
<dbReference type="Gene3D" id="3.40.50.720">
    <property type="entry name" value="NAD(P)-binding Rossmann-like Domain"/>
    <property type="match status" value="1"/>
</dbReference>
<protein>
    <recommendedName>
        <fullName evidence="6">Enoyl reductase (ER) domain-containing protein</fullName>
    </recommendedName>
</protein>
<dbReference type="InterPro" id="IPR011032">
    <property type="entry name" value="GroES-like_sf"/>
</dbReference>
<dbReference type="GO" id="GO:0005737">
    <property type="term" value="C:cytoplasm"/>
    <property type="evidence" value="ECO:0007669"/>
    <property type="project" value="TreeGrafter"/>
</dbReference>
<dbReference type="SUPFAM" id="SSF50129">
    <property type="entry name" value="GroES-like"/>
    <property type="match status" value="1"/>
</dbReference>
<keyword evidence="4" id="KW-0862">Zinc</keyword>
<keyword evidence="8" id="KW-1185">Reference proteome</keyword>
<keyword evidence="5" id="KW-0560">Oxidoreductase</keyword>
<dbReference type="InterPro" id="IPR013154">
    <property type="entry name" value="ADH-like_N"/>
</dbReference>
<evidence type="ECO:0000256" key="4">
    <source>
        <dbReference type="ARBA" id="ARBA00022833"/>
    </source>
</evidence>
<comment type="caution">
    <text evidence="7">The sequence shown here is derived from an EMBL/GenBank/DDBJ whole genome shotgun (WGS) entry which is preliminary data.</text>
</comment>
<reference evidence="7 8" key="1">
    <citation type="submission" date="2018-11" db="EMBL/GenBank/DDBJ databases">
        <title>Genome sequence of Apiotrichum porosum DSM 27194.</title>
        <authorList>
            <person name="Aliyu H."/>
            <person name="Gorte O."/>
            <person name="Ochsenreither K."/>
        </authorList>
    </citation>
    <scope>NUCLEOTIDE SEQUENCE [LARGE SCALE GENOMIC DNA]</scope>
    <source>
        <strain evidence="7 8">DSM 27194</strain>
    </source>
</reference>
<feature type="domain" description="Enoyl reductase (ER)" evidence="6">
    <location>
        <begin position="8"/>
        <end position="346"/>
    </location>
</feature>
<dbReference type="STRING" id="105984.A0A427Y0M1"/>
<dbReference type="OrthoDB" id="1879366at2759"/>
<evidence type="ECO:0000256" key="3">
    <source>
        <dbReference type="ARBA" id="ARBA00022723"/>
    </source>
</evidence>
<proteinExistence type="inferred from homology"/>
<comment type="cofactor">
    <cofactor evidence="1">
        <name>Zn(2+)</name>
        <dbReference type="ChEBI" id="CHEBI:29105"/>
    </cofactor>
</comment>
<evidence type="ECO:0000313" key="8">
    <source>
        <dbReference type="Proteomes" id="UP000279236"/>
    </source>
</evidence>
<evidence type="ECO:0000259" key="6">
    <source>
        <dbReference type="SMART" id="SM00829"/>
    </source>
</evidence>
<dbReference type="GO" id="GO:0004022">
    <property type="term" value="F:alcohol dehydrogenase (NAD+) activity"/>
    <property type="evidence" value="ECO:0007669"/>
    <property type="project" value="TreeGrafter"/>
</dbReference>
<dbReference type="SUPFAM" id="SSF51735">
    <property type="entry name" value="NAD(P)-binding Rossmann-fold domains"/>
    <property type="match status" value="1"/>
</dbReference>
<dbReference type="InterPro" id="IPR036291">
    <property type="entry name" value="NAD(P)-bd_dom_sf"/>
</dbReference>
<dbReference type="PANTHER" id="PTHR42940">
    <property type="entry name" value="ALCOHOL DEHYDROGENASE 1-RELATED"/>
    <property type="match status" value="1"/>
</dbReference>
<dbReference type="SMART" id="SM00829">
    <property type="entry name" value="PKS_ER"/>
    <property type="match status" value="1"/>
</dbReference>
<sequence>MKAAQIVNKNERYTLCDVPAPTAGPGQLLIQVKAAGFCHTDIMVSHGDFGSPYPITGSHEPAGIVVAVGEGVQGWQVGDRAASLNKVTECGECHDCKHLDSAFCPNGNLAGLHTDGSFAEYFVSLAKNSAKVPESMPWEVAAPMPCAGITIYKAIRKAGLQPGGVLAISGLGALGHIGVQMAKAMGLFVVGIDARPGPLELCAGLALAPDVLIDASKTSAEEAVALIDKKVKSTFSEERPSGVDAVVVTAEVPPALRFAFDITKRHGTYVLVSQPEELRIPFRELIFKNVTVVGSLQGNGADLQETIEFVTQHDIQVHTRTWAGLEQVGPMWDEQVSPGQVGKNVVLF</sequence>
<accession>A0A427Y0M1</accession>
<dbReference type="EMBL" id="RSCE01000003">
    <property type="protein sequence ID" value="RSH84641.1"/>
    <property type="molecule type" value="Genomic_DNA"/>
</dbReference>
<dbReference type="GO" id="GO:0046872">
    <property type="term" value="F:metal ion binding"/>
    <property type="evidence" value="ECO:0007669"/>
    <property type="project" value="UniProtKB-KW"/>
</dbReference>
<comment type="similarity">
    <text evidence="2">Belongs to the zinc-containing alcohol dehydrogenase family.</text>
</comment>
<name>A0A427Y0M1_9TREE</name>
<dbReference type="InterPro" id="IPR020843">
    <property type="entry name" value="ER"/>
</dbReference>
<dbReference type="AlphaFoldDB" id="A0A427Y0M1"/>
<dbReference type="GeneID" id="39590708"/>
<evidence type="ECO:0000256" key="2">
    <source>
        <dbReference type="ARBA" id="ARBA00008072"/>
    </source>
</evidence>
<evidence type="ECO:0000313" key="7">
    <source>
        <dbReference type="EMBL" id="RSH84641.1"/>
    </source>
</evidence>
<keyword evidence="3" id="KW-0479">Metal-binding</keyword>
<gene>
    <name evidence="7" type="ORF">EHS24_006165</name>
</gene>